<feature type="transmembrane region" description="Helical" evidence="1">
    <location>
        <begin position="80"/>
        <end position="103"/>
    </location>
</feature>
<feature type="transmembrane region" description="Helical" evidence="1">
    <location>
        <begin position="50"/>
        <end position="68"/>
    </location>
</feature>
<proteinExistence type="predicted"/>
<reference evidence="2" key="1">
    <citation type="submission" date="2021-06" db="EMBL/GenBank/DDBJ databases">
        <title>Description of novel taxa of the family Lachnospiraceae.</title>
        <authorList>
            <person name="Chaplin A.V."/>
            <person name="Sokolova S.R."/>
            <person name="Pikina A.P."/>
            <person name="Korzhanova M."/>
            <person name="Belova V."/>
            <person name="Korostin D."/>
            <person name="Efimov B.A."/>
        </authorList>
    </citation>
    <scope>NUCLEOTIDE SEQUENCE</scope>
    <source>
        <strain evidence="2">ASD5720</strain>
    </source>
</reference>
<comment type="caution">
    <text evidence="2">The sequence shown here is derived from an EMBL/GenBank/DDBJ whole genome shotgun (WGS) entry which is preliminary data.</text>
</comment>
<dbReference type="Proteomes" id="UP000712157">
    <property type="component" value="Unassembled WGS sequence"/>
</dbReference>
<accession>A0A949K5D4</accession>
<gene>
    <name evidence="2" type="ORF">KTH89_05745</name>
</gene>
<dbReference type="RefSeq" id="WP_158342825.1">
    <property type="nucleotide sequence ID" value="NZ_JAHQCW010000006.1"/>
</dbReference>
<protein>
    <submittedName>
        <fullName evidence="2">Uncharacterized protein</fullName>
    </submittedName>
</protein>
<evidence type="ECO:0000313" key="3">
    <source>
        <dbReference type="Proteomes" id="UP000712157"/>
    </source>
</evidence>
<dbReference type="AlphaFoldDB" id="A0A949K5D4"/>
<sequence>MKRILNKDFDERQLKIRGAVYLHTLIVMVLLILVNAFLRMNGVVWADELYQALLLIMVPVTVGSVELICKDAYIGVRRSYGAMILLLGLCGIVGFFPPLFSILSGKDGFVVNGAFTSDGQRMMVSFCCLIISSVFVARYFYERHQQGE</sequence>
<dbReference type="EMBL" id="JAHQCW010000006">
    <property type="protein sequence ID" value="MBU9736033.1"/>
    <property type="molecule type" value="Genomic_DNA"/>
</dbReference>
<feature type="transmembrane region" description="Helical" evidence="1">
    <location>
        <begin position="123"/>
        <end position="141"/>
    </location>
</feature>
<keyword evidence="1" id="KW-1133">Transmembrane helix</keyword>
<keyword evidence="1" id="KW-0472">Membrane</keyword>
<feature type="transmembrane region" description="Helical" evidence="1">
    <location>
        <begin position="20"/>
        <end position="38"/>
    </location>
</feature>
<name>A0A949K5D4_9FIRM</name>
<organism evidence="2 3">
    <name type="scientific">Diplocloster agilis</name>
    <dbReference type="NCBI Taxonomy" id="2850323"/>
    <lineage>
        <taxon>Bacteria</taxon>
        <taxon>Bacillati</taxon>
        <taxon>Bacillota</taxon>
        <taxon>Clostridia</taxon>
        <taxon>Lachnospirales</taxon>
        <taxon>Lachnospiraceae</taxon>
        <taxon>Diplocloster</taxon>
    </lineage>
</organism>
<evidence type="ECO:0000313" key="2">
    <source>
        <dbReference type="EMBL" id="MBU9736033.1"/>
    </source>
</evidence>
<keyword evidence="3" id="KW-1185">Reference proteome</keyword>
<evidence type="ECO:0000256" key="1">
    <source>
        <dbReference type="SAM" id="Phobius"/>
    </source>
</evidence>
<keyword evidence="1" id="KW-0812">Transmembrane</keyword>